<comment type="pathway">
    <text evidence="2">Protein biosynthesis; polypeptide chain elongation.</text>
</comment>
<dbReference type="PANTHER" id="PTHR30053:SF12">
    <property type="entry name" value="ELONGATION FACTOR P (EF-P) FAMILY PROTEIN"/>
    <property type="match status" value="1"/>
</dbReference>
<dbReference type="InterPro" id="IPR012340">
    <property type="entry name" value="NA-bd_OB-fold"/>
</dbReference>
<dbReference type="GO" id="GO:0005737">
    <property type="term" value="C:cytoplasm"/>
    <property type="evidence" value="ECO:0007669"/>
    <property type="project" value="UniProtKB-SubCell"/>
</dbReference>
<proteinExistence type="inferred from homology"/>
<keyword evidence="4" id="KW-0963">Cytoplasm</keyword>
<dbReference type="InterPro" id="IPR011768">
    <property type="entry name" value="Transl_elongation_fac_P"/>
</dbReference>
<dbReference type="NCBIfam" id="NF001810">
    <property type="entry name" value="PRK00529.1"/>
    <property type="match status" value="1"/>
</dbReference>
<dbReference type="HAMAP" id="MF_00141">
    <property type="entry name" value="EF_P"/>
    <property type="match status" value="1"/>
</dbReference>
<evidence type="ECO:0000256" key="1">
    <source>
        <dbReference type="ARBA" id="ARBA00004496"/>
    </source>
</evidence>
<dbReference type="FunFam" id="2.30.30.30:FF:000003">
    <property type="entry name" value="Elongation factor P"/>
    <property type="match status" value="1"/>
</dbReference>
<sequence length="151" mass="16964">MATTADFRNGMVIELEGQILRIVEFQHVKPGKGGAFVRTKLKNVETGAVIERTFRSGEKVDEVRLERSEAQYLYSDGEMLHFMDLEHFDQFAIAAERVGEARLYLKENEKVQIQLRGGHPFLVEVPTHVQLAVAHTEPGMRGDTAQGATKP</sequence>
<name>A0A938BSP0_UNCEI</name>
<evidence type="ECO:0000256" key="5">
    <source>
        <dbReference type="ARBA" id="ARBA00022768"/>
    </source>
</evidence>
<dbReference type="Proteomes" id="UP000748308">
    <property type="component" value="Unassembled WGS sequence"/>
</dbReference>
<comment type="similarity">
    <text evidence="3">Belongs to the elongation factor P family.</text>
</comment>
<evidence type="ECO:0000259" key="8">
    <source>
        <dbReference type="SMART" id="SM01185"/>
    </source>
</evidence>
<feature type="domain" description="Translation elongation factor P/YeiP central" evidence="8">
    <location>
        <begin position="67"/>
        <end position="121"/>
    </location>
</feature>
<reference evidence="9" key="1">
    <citation type="submission" date="2019-03" db="EMBL/GenBank/DDBJ databases">
        <title>Lake Tanganyika Metagenome-Assembled Genomes (MAGs).</title>
        <authorList>
            <person name="Tran P."/>
        </authorList>
    </citation>
    <scope>NUCLEOTIDE SEQUENCE</scope>
    <source>
        <strain evidence="9">M_DeepCast_400m_m2_100</strain>
    </source>
</reference>
<dbReference type="InterPro" id="IPR001059">
    <property type="entry name" value="Transl_elong_P/YeiP_cen"/>
</dbReference>
<comment type="subcellular location">
    <subcellularLocation>
        <location evidence="1">Cytoplasm</location>
    </subcellularLocation>
</comment>
<gene>
    <name evidence="9" type="primary">efp</name>
    <name evidence="9" type="ORF">FJY75_14030</name>
</gene>
<dbReference type="Gene3D" id="2.30.30.30">
    <property type="match status" value="1"/>
</dbReference>
<dbReference type="SUPFAM" id="SSF50249">
    <property type="entry name" value="Nucleic acid-binding proteins"/>
    <property type="match status" value="1"/>
</dbReference>
<dbReference type="AlphaFoldDB" id="A0A938BSP0"/>
<dbReference type="PANTHER" id="PTHR30053">
    <property type="entry name" value="ELONGATION FACTOR P"/>
    <property type="match status" value="1"/>
</dbReference>
<dbReference type="InterPro" id="IPR008991">
    <property type="entry name" value="Translation_prot_SH3-like_sf"/>
</dbReference>
<dbReference type="InterPro" id="IPR013185">
    <property type="entry name" value="Transl_elong_KOW-like"/>
</dbReference>
<dbReference type="PIRSF" id="PIRSF005901">
    <property type="entry name" value="EF-P"/>
    <property type="match status" value="1"/>
</dbReference>
<dbReference type="NCBIfam" id="TIGR00038">
    <property type="entry name" value="efp"/>
    <property type="match status" value="1"/>
</dbReference>
<evidence type="ECO:0000256" key="3">
    <source>
        <dbReference type="ARBA" id="ARBA00009479"/>
    </source>
</evidence>
<dbReference type="Pfam" id="PF08207">
    <property type="entry name" value="EFP_N"/>
    <property type="match status" value="1"/>
</dbReference>
<dbReference type="InterPro" id="IPR014722">
    <property type="entry name" value="Rib_uL2_dom2"/>
</dbReference>
<evidence type="ECO:0000313" key="9">
    <source>
        <dbReference type="EMBL" id="MBM3318961.1"/>
    </source>
</evidence>
<dbReference type="SUPFAM" id="SSF50104">
    <property type="entry name" value="Translation proteins SH3-like domain"/>
    <property type="match status" value="1"/>
</dbReference>
<keyword evidence="5 9" id="KW-0251">Elongation factor</keyword>
<comment type="caution">
    <text evidence="9">The sequence shown here is derived from an EMBL/GenBank/DDBJ whole genome shotgun (WGS) entry which is preliminary data.</text>
</comment>
<protein>
    <recommendedName>
        <fullName evidence="7">Elongation factor P</fullName>
    </recommendedName>
</protein>
<accession>A0A938BSP0</accession>
<evidence type="ECO:0000256" key="6">
    <source>
        <dbReference type="ARBA" id="ARBA00022917"/>
    </source>
</evidence>
<organism evidence="9 10">
    <name type="scientific">Eiseniibacteriota bacterium</name>
    <dbReference type="NCBI Taxonomy" id="2212470"/>
    <lineage>
        <taxon>Bacteria</taxon>
        <taxon>Candidatus Eiseniibacteriota</taxon>
    </lineage>
</organism>
<evidence type="ECO:0000256" key="7">
    <source>
        <dbReference type="NCBIfam" id="TIGR00038"/>
    </source>
</evidence>
<dbReference type="EMBL" id="VGIY01000566">
    <property type="protein sequence ID" value="MBM3318961.1"/>
    <property type="molecule type" value="Genomic_DNA"/>
</dbReference>
<dbReference type="SMART" id="SM01185">
    <property type="entry name" value="EFP"/>
    <property type="match status" value="1"/>
</dbReference>
<dbReference type="FunFam" id="2.40.50.140:FF:000009">
    <property type="entry name" value="Elongation factor P"/>
    <property type="match status" value="1"/>
</dbReference>
<keyword evidence="6" id="KW-0648">Protein biosynthesis</keyword>
<evidence type="ECO:0000256" key="2">
    <source>
        <dbReference type="ARBA" id="ARBA00004815"/>
    </source>
</evidence>
<evidence type="ECO:0000256" key="4">
    <source>
        <dbReference type="ARBA" id="ARBA00022490"/>
    </source>
</evidence>
<dbReference type="CDD" id="cd04470">
    <property type="entry name" value="S1_EF-P_repeat_1"/>
    <property type="match status" value="1"/>
</dbReference>
<dbReference type="InterPro" id="IPR020599">
    <property type="entry name" value="Transl_elong_fac_P/YeiP"/>
</dbReference>
<evidence type="ECO:0000313" key="10">
    <source>
        <dbReference type="Proteomes" id="UP000748308"/>
    </source>
</evidence>
<dbReference type="Pfam" id="PF01132">
    <property type="entry name" value="EFP"/>
    <property type="match status" value="1"/>
</dbReference>
<feature type="non-terminal residue" evidence="9">
    <location>
        <position position="151"/>
    </location>
</feature>
<dbReference type="Gene3D" id="2.40.50.140">
    <property type="entry name" value="Nucleic acid-binding proteins"/>
    <property type="match status" value="1"/>
</dbReference>
<dbReference type="GO" id="GO:0003746">
    <property type="term" value="F:translation elongation factor activity"/>
    <property type="evidence" value="ECO:0007669"/>
    <property type="project" value="UniProtKB-UniRule"/>
</dbReference>